<name>A0A1G9F626_9RHOB</name>
<gene>
    <name evidence="1" type="ORF">SAMN05216257_10556</name>
</gene>
<accession>A0A1G9F626</accession>
<keyword evidence="2" id="KW-1185">Reference proteome</keyword>
<dbReference type="AlphaFoldDB" id="A0A1G9F626"/>
<protein>
    <submittedName>
        <fullName evidence="1">Uncharacterized protein</fullName>
    </submittedName>
</protein>
<evidence type="ECO:0000313" key="1">
    <source>
        <dbReference type="EMBL" id="SDK83887.1"/>
    </source>
</evidence>
<dbReference type="STRING" id="990712.SAMN05216257_10556"/>
<dbReference type="EMBL" id="FNFV01000005">
    <property type="protein sequence ID" value="SDK83887.1"/>
    <property type="molecule type" value="Genomic_DNA"/>
</dbReference>
<organism evidence="1 2">
    <name type="scientific">Meinhardsimonia xiamenensis</name>
    <dbReference type="NCBI Taxonomy" id="990712"/>
    <lineage>
        <taxon>Bacteria</taxon>
        <taxon>Pseudomonadati</taxon>
        <taxon>Pseudomonadota</taxon>
        <taxon>Alphaproteobacteria</taxon>
        <taxon>Rhodobacterales</taxon>
        <taxon>Paracoccaceae</taxon>
        <taxon>Meinhardsimonia</taxon>
    </lineage>
</organism>
<reference evidence="2" key="1">
    <citation type="submission" date="2016-10" db="EMBL/GenBank/DDBJ databases">
        <authorList>
            <person name="Varghese N."/>
            <person name="Submissions S."/>
        </authorList>
    </citation>
    <scope>NUCLEOTIDE SEQUENCE [LARGE SCALE GENOMIC DNA]</scope>
    <source>
        <strain evidence="2">CGMCC 1.10789</strain>
    </source>
</reference>
<proteinExistence type="predicted"/>
<dbReference type="Proteomes" id="UP000199328">
    <property type="component" value="Unassembled WGS sequence"/>
</dbReference>
<evidence type="ECO:0000313" key="2">
    <source>
        <dbReference type="Proteomes" id="UP000199328"/>
    </source>
</evidence>
<sequence>MTRSARLDYVRHFLHSLDYPGKDAGLVHVPGPLIVGCAQVVVLHSDRIRGVYPHPHTRTRRAKTCGGT</sequence>